<keyword evidence="2" id="KW-0479">Metal-binding</keyword>
<dbReference type="SUPFAM" id="SSF64167">
    <property type="entry name" value="SurE-like"/>
    <property type="match status" value="1"/>
</dbReference>
<name>A0A843WLT3_COLES</name>
<dbReference type="InterPro" id="IPR002828">
    <property type="entry name" value="SurE-like_Pase/nucleotidase"/>
</dbReference>
<comment type="similarity">
    <text evidence="1">Belongs to the SurE nucleotidase family.</text>
</comment>
<keyword evidence="6" id="KW-1185">Reference proteome</keyword>
<dbReference type="Pfam" id="PF01975">
    <property type="entry name" value="SurE"/>
    <property type="match status" value="1"/>
</dbReference>
<evidence type="ECO:0000256" key="1">
    <source>
        <dbReference type="ARBA" id="ARBA00011062"/>
    </source>
</evidence>
<sequence>MEGGAARPIVLVTNDDGIDAPGLRFLVQALVSVGRYRVLVCAPDSDKSGVGHGITWKHALSAVPVELQGATAYAVSGTPADCASLGISTSLFPGEKPDLKDKEAKIHVACVRDYPD</sequence>
<dbReference type="PANTHER" id="PTHR30457:SF0">
    <property type="entry name" value="PHOSPHATASE, PUTATIVE (AFU_ORTHOLOGUE AFUA_4G01070)-RELATED"/>
    <property type="match status" value="1"/>
</dbReference>
<evidence type="ECO:0000313" key="5">
    <source>
        <dbReference type="EMBL" id="MQM08717.1"/>
    </source>
</evidence>
<reference evidence="5" key="1">
    <citation type="submission" date="2017-07" db="EMBL/GenBank/DDBJ databases">
        <title>Taro Niue Genome Assembly and Annotation.</title>
        <authorList>
            <person name="Atibalentja N."/>
            <person name="Keating K."/>
            <person name="Fields C.J."/>
        </authorList>
    </citation>
    <scope>NUCLEOTIDE SEQUENCE</scope>
    <source>
        <strain evidence="5">Niue_2</strain>
        <tissue evidence="5">Leaf</tissue>
    </source>
</reference>
<dbReference type="GO" id="GO:0008252">
    <property type="term" value="F:nucleotidase activity"/>
    <property type="evidence" value="ECO:0007669"/>
    <property type="project" value="InterPro"/>
</dbReference>
<keyword evidence="3" id="KW-0378">Hydrolase</keyword>
<organism evidence="5 6">
    <name type="scientific">Colocasia esculenta</name>
    <name type="common">Wild taro</name>
    <name type="synonym">Arum esculentum</name>
    <dbReference type="NCBI Taxonomy" id="4460"/>
    <lineage>
        <taxon>Eukaryota</taxon>
        <taxon>Viridiplantae</taxon>
        <taxon>Streptophyta</taxon>
        <taxon>Embryophyta</taxon>
        <taxon>Tracheophyta</taxon>
        <taxon>Spermatophyta</taxon>
        <taxon>Magnoliopsida</taxon>
        <taxon>Liliopsida</taxon>
        <taxon>Araceae</taxon>
        <taxon>Aroideae</taxon>
        <taxon>Colocasieae</taxon>
        <taxon>Colocasia</taxon>
    </lineage>
</organism>
<dbReference type="Gene3D" id="3.40.1210.10">
    <property type="entry name" value="Survival protein SurE-like phosphatase/nucleotidase"/>
    <property type="match status" value="1"/>
</dbReference>
<protein>
    <recommendedName>
        <fullName evidence="4">Survival protein SurE-like phosphatase/nucleotidase domain-containing protein</fullName>
    </recommendedName>
</protein>
<comment type="caution">
    <text evidence="5">The sequence shown here is derived from an EMBL/GenBank/DDBJ whole genome shotgun (WGS) entry which is preliminary data.</text>
</comment>
<gene>
    <name evidence="5" type="ORF">Taro_041578</name>
</gene>
<evidence type="ECO:0000313" key="6">
    <source>
        <dbReference type="Proteomes" id="UP000652761"/>
    </source>
</evidence>
<dbReference type="GO" id="GO:0005829">
    <property type="term" value="C:cytosol"/>
    <property type="evidence" value="ECO:0007669"/>
    <property type="project" value="TreeGrafter"/>
</dbReference>
<dbReference type="PANTHER" id="PTHR30457">
    <property type="entry name" value="5'-NUCLEOTIDASE SURE"/>
    <property type="match status" value="1"/>
</dbReference>
<proteinExistence type="inferred from homology"/>
<dbReference type="OrthoDB" id="202825at2759"/>
<feature type="domain" description="Survival protein SurE-like phosphatase/nucleotidase" evidence="4">
    <location>
        <begin position="10"/>
        <end position="99"/>
    </location>
</feature>
<evidence type="ECO:0000256" key="3">
    <source>
        <dbReference type="ARBA" id="ARBA00022801"/>
    </source>
</evidence>
<dbReference type="InterPro" id="IPR030048">
    <property type="entry name" value="SurE"/>
</dbReference>
<dbReference type="AlphaFoldDB" id="A0A843WLT3"/>
<evidence type="ECO:0000256" key="2">
    <source>
        <dbReference type="ARBA" id="ARBA00022723"/>
    </source>
</evidence>
<evidence type="ECO:0000259" key="4">
    <source>
        <dbReference type="Pfam" id="PF01975"/>
    </source>
</evidence>
<dbReference type="EMBL" id="NMUH01004192">
    <property type="protein sequence ID" value="MQM08717.1"/>
    <property type="molecule type" value="Genomic_DNA"/>
</dbReference>
<dbReference type="InterPro" id="IPR036523">
    <property type="entry name" value="SurE-like_sf"/>
</dbReference>
<accession>A0A843WLT3</accession>
<dbReference type="GO" id="GO:0046872">
    <property type="term" value="F:metal ion binding"/>
    <property type="evidence" value="ECO:0007669"/>
    <property type="project" value="UniProtKB-KW"/>
</dbReference>
<dbReference type="Proteomes" id="UP000652761">
    <property type="component" value="Unassembled WGS sequence"/>
</dbReference>